<feature type="domain" description="ABC transmembrane type-1" evidence="13">
    <location>
        <begin position="11"/>
        <end position="217"/>
    </location>
</feature>
<dbReference type="Gene3D" id="1.10.3720.10">
    <property type="entry name" value="MetI-like"/>
    <property type="match status" value="1"/>
</dbReference>
<dbReference type="PANTHER" id="PTHR30183">
    <property type="entry name" value="MOLYBDENUM TRANSPORT SYSTEM PERMEASE PROTEIN MODB"/>
    <property type="match status" value="1"/>
</dbReference>
<evidence type="ECO:0000256" key="6">
    <source>
        <dbReference type="ARBA" id="ARBA00022505"/>
    </source>
</evidence>
<keyword evidence="10 11" id="KW-0472">Membrane</keyword>
<dbReference type="CDD" id="cd06261">
    <property type="entry name" value="TM_PBP2"/>
    <property type="match status" value="1"/>
</dbReference>
<evidence type="ECO:0000256" key="11">
    <source>
        <dbReference type="RuleBase" id="RU363032"/>
    </source>
</evidence>
<name>A0A501PBB1_9PROT</name>
<dbReference type="SUPFAM" id="SSF161098">
    <property type="entry name" value="MetI-like"/>
    <property type="match status" value="1"/>
</dbReference>
<dbReference type="InterPro" id="IPR000515">
    <property type="entry name" value="MetI-like"/>
</dbReference>
<evidence type="ECO:0000256" key="4">
    <source>
        <dbReference type="ARBA" id="ARBA00022448"/>
    </source>
</evidence>
<comment type="similarity">
    <text evidence="3 12">Belongs to the binding-protein-dependent transport system permease family. CysTW subfamily.</text>
</comment>
<dbReference type="GO" id="GO:0015098">
    <property type="term" value="F:molybdate ion transmembrane transporter activity"/>
    <property type="evidence" value="ECO:0007669"/>
    <property type="project" value="UniProtKB-UniRule"/>
</dbReference>
<keyword evidence="6 12" id="KW-0500">Molybdenum</keyword>
<dbReference type="OrthoDB" id="9774448at2"/>
<evidence type="ECO:0000259" key="13">
    <source>
        <dbReference type="PROSITE" id="PS50928"/>
    </source>
</evidence>
<dbReference type="RefSeq" id="WP_139941581.1">
    <property type="nucleotide sequence ID" value="NZ_JBHSYP010000005.1"/>
</dbReference>
<protein>
    <recommendedName>
        <fullName evidence="12">Molybdenum transport system permease</fullName>
    </recommendedName>
</protein>
<dbReference type="Pfam" id="PF00528">
    <property type="entry name" value="BPD_transp_1"/>
    <property type="match status" value="1"/>
</dbReference>
<evidence type="ECO:0000256" key="5">
    <source>
        <dbReference type="ARBA" id="ARBA00022475"/>
    </source>
</evidence>
<dbReference type="FunFam" id="1.10.3720.10:FF:000054">
    <property type="entry name" value="Molybdenum transport system permease"/>
    <property type="match status" value="1"/>
</dbReference>
<evidence type="ECO:0000256" key="8">
    <source>
        <dbReference type="ARBA" id="ARBA00022692"/>
    </source>
</evidence>
<keyword evidence="8 11" id="KW-0812">Transmembrane</keyword>
<gene>
    <name evidence="14" type="primary">modB</name>
    <name evidence="14" type="ORF">FIV46_14145</name>
</gene>
<comment type="caution">
    <text evidence="14">The sequence shown here is derived from an EMBL/GenBank/DDBJ whole genome shotgun (WGS) entry which is preliminary data.</text>
</comment>
<evidence type="ECO:0000256" key="9">
    <source>
        <dbReference type="ARBA" id="ARBA00022989"/>
    </source>
</evidence>
<keyword evidence="9 11" id="KW-1133">Transmembrane helix</keyword>
<dbReference type="NCBIfam" id="TIGR02141">
    <property type="entry name" value="modB_ABC"/>
    <property type="match status" value="1"/>
</dbReference>
<sequence>MGFAEADLAAIWLTVRIATTVTLLLLLIGTPIAWWLARTRSWLKGPVAAIVALPLVLPPTVLGFYLLLAMGPDGPLGALTQALGLGLLPFTFWGLVVASVFYSLPFVVQPLQNSMETLGDKPLEVAATLGAGPWDRFFTVVVPLIKPGFLTAAVLGFAHTVGEFGIVLMIGGNIPGETRMVSVQIYDYVEALEYADAHWLAGAMVLFSFLVLLALYGFNRGRSASVRLFGGRK</sequence>
<dbReference type="PROSITE" id="PS50928">
    <property type="entry name" value="ABC_TM1"/>
    <property type="match status" value="1"/>
</dbReference>
<feature type="transmembrane region" description="Helical" evidence="11">
    <location>
        <begin position="197"/>
        <end position="218"/>
    </location>
</feature>
<feature type="transmembrane region" description="Helical" evidence="11">
    <location>
        <begin position="149"/>
        <end position="170"/>
    </location>
</feature>
<dbReference type="AlphaFoldDB" id="A0A501PBB1"/>
<organism evidence="14 15">
    <name type="scientific">Emcibacter nanhaiensis</name>
    <dbReference type="NCBI Taxonomy" id="1505037"/>
    <lineage>
        <taxon>Bacteria</taxon>
        <taxon>Pseudomonadati</taxon>
        <taxon>Pseudomonadota</taxon>
        <taxon>Alphaproteobacteria</taxon>
        <taxon>Emcibacterales</taxon>
        <taxon>Emcibacteraceae</taxon>
        <taxon>Emcibacter</taxon>
    </lineage>
</organism>
<feature type="transmembrane region" description="Helical" evidence="11">
    <location>
        <begin position="48"/>
        <end position="70"/>
    </location>
</feature>
<evidence type="ECO:0000256" key="2">
    <source>
        <dbReference type="ARBA" id="ARBA00004429"/>
    </source>
</evidence>
<dbReference type="InterPro" id="IPR035906">
    <property type="entry name" value="MetI-like_sf"/>
</dbReference>
<evidence type="ECO:0000313" key="14">
    <source>
        <dbReference type="EMBL" id="TPD57266.1"/>
    </source>
</evidence>
<comment type="function">
    <text evidence="1 12">Part of the binding-protein-dependent transport system for molybdenum; probably responsible for the translocation of the substrate across the membrane.</text>
</comment>
<proteinExistence type="inferred from homology"/>
<dbReference type="InterPro" id="IPR011867">
    <property type="entry name" value="ModB_ABC"/>
</dbReference>
<dbReference type="GO" id="GO:0005886">
    <property type="term" value="C:plasma membrane"/>
    <property type="evidence" value="ECO:0007669"/>
    <property type="project" value="UniProtKB-SubCell"/>
</dbReference>
<keyword evidence="4 11" id="KW-0813">Transport</keyword>
<keyword evidence="15" id="KW-1185">Reference proteome</keyword>
<feature type="transmembrane region" description="Helical" evidence="11">
    <location>
        <begin position="90"/>
        <end position="108"/>
    </location>
</feature>
<feature type="transmembrane region" description="Helical" evidence="11">
    <location>
        <begin position="12"/>
        <end position="36"/>
    </location>
</feature>
<keyword evidence="7 12" id="KW-0997">Cell inner membrane</keyword>
<dbReference type="PANTHER" id="PTHR30183:SF8">
    <property type="entry name" value="MOLYBDENUM TRANSPORT SYSTEM PERMEASE"/>
    <property type="match status" value="1"/>
</dbReference>
<evidence type="ECO:0000256" key="7">
    <source>
        <dbReference type="ARBA" id="ARBA00022519"/>
    </source>
</evidence>
<accession>A0A501PBB1</accession>
<evidence type="ECO:0000256" key="10">
    <source>
        <dbReference type="ARBA" id="ARBA00023136"/>
    </source>
</evidence>
<dbReference type="EMBL" id="VFIY01000018">
    <property type="protein sequence ID" value="TPD57266.1"/>
    <property type="molecule type" value="Genomic_DNA"/>
</dbReference>
<comment type="subcellular location">
    <subcellularLocation>
        <location evidence="2 12">Cell inner membrane</location>
        <topology evidence="2 12">Multi-pass membrane protein</topology>
    </subcellularLocation>
    <subcellularLocation>
        <location evidence="11">Cell membrane</location>
        <topology evidence="11">Multi-pass membrane protein</topology>
    </subcellularLocation>
</comment>
<evidence type="ECO:0000313" key="15">
    <source>
        <dbReference type="Proteomes" id="UP000319148"/>
    </source>
</evidence>
<reference evidence="15" key="1">
    <citation type="submission" date="2019-06" db="EMBL/GenBank/DDBJ databases">
        <title>The complete genome of Emcibacter congregatus ZYLT.</title>
        <authorList>
            <person name="Zhao Z."/>
        </authorList>
    </citation>
    <scope>NUCLEOTIDE SEQUENCE [LARGE SCALE GENOMIC DNA]</scope>
    <source>
        <strain evidence="15">MCCC 1A06723</strain>
    </source>
</reference>
<dbReference type="Proteomes" id="UP000319148">
    <property type="component" value="Unassembled WGS sequence"/>
</dbReference>
<evidence type="ECO:0000256" key="3">
    <source>
        <dbReference type="ARBA" id="ARBA00007069"/>
    </source>
</evidence>
<evidence type="ECO:0000256" key="1">
    <source>
        <dbReference type="ARBA" id="ARBA00002949"/>
    </source>
</evidence>
<keyword evidence="5" id="KW-1003">Cell membrane</keyword>
<evidence type="ECO:0000256" key="12">
    <source>
        <dbReference type="RuleBase" id="RU365097"/>
    </source>
</evidence>